<dbReference type="CDD" id="cd22907">
    <property type="entry name" value="HFD_NFYB"/>
    <property type="match status" value="1"/>
</dbReference>
<keyword evidence="2" id="KW-0805">Transcription regulation</keyword>
<evidence type="ECO:0000313" key="8">
    <source>
        <dbReference type="EMBL" id="RZB88042.1"/>
    </source>
</evidence>
<dbReference type="Proteomes" id="UP000289340">
    <property type="component" value="Chromosome 10"/>
</dbReference>
<evidence type="ECO:0000256" key="2">
    <source>
        <dbReference type="ARBA" id="ARBA00023015"/>
    </source>
</evidence>
<comment type="similarity">
    <text evidence="1">Belongs to the NFYB/HAP3 subunit family.</text>
</comment>
<organism evidence="8 9">
    <name type="scientific">Glycine soja</name>
    <name type="common">Wild soybean</name>
    <dbReference type="NCBI Taxonomy" id="3848"/>
    <lineage>
        <taxon>Eukaryota</taxon>
        <taxon>Viridiplantae</taxon>
        <taxon>Streptophyta</taxon>
        <taxon>Embryophyta</taxon>
        <taxon>Tracheophyta</taxon>
        <taxon>Spermatophyta</taxon>
        <taxon>Magnoliopsida</taxon>
        <taxon>eudicotyledons</taxon>
        <taxon>Gunneridae</taxon>
        <taxon>Pentapetalae</taxon>
        <taxon>rosids</taxon>
        <taxon>fabids</taxon>
        <taxon>Fabales</taxon>
        <taxon>Fabaceae</taxon>
        <taxon>Papilionoideae</taxon>
        <taxon>50 kb inversion clade</taxon>
        <taxon>NPAAA clade</taxon>
        <taxon>indigoferoid/millettioid clade</taxon>
        <taxon>Phaseoleae</taxon>
        <taxon>Glycine</taxon>
        <taxon>Glycine subgen. Soja</taxon>
    </lineage>
</organism>
<evidence type="ECO:0000256" key="4">
    <source>
        <dbReference type="ARBA" id="ARBA00023159"/>
    </source>
</evidence>
<dbReference type="FunFam" id="1.10.20.10:FF:000035">
    <property type="entry name" value="Nuclear transcription factor Y subunit B-3"/>
    <property type="match status" value="1"/>
</dbReference>
<accession>A0A445IPR0</accession>
<dbReference type="AlphaFoldDB" id="A0A445IPR0"/>
<dbReference type="Pfam" id="PF00808">
    <property type="entry name" value="CBFD_NFYB_HMF"/>
    <property type="match status" value="1"/>
</dbReference>
<dbReference type="GO" id="GO:0001228">
    <property type="term" value="F:DNA-binding transcription activator activity, RNA polymerase II-specific"/>
    <property type="evidence" value="ECO:0007669"/>
    <property type="project" value="InterPro"/>
</dbReference>
<evidence type="ECO:0000256" key="6">
    <source>
        <dbReference type="SAM" id="MobiDB-lite"/>
    </source>
</evidence>
<dbReference type="InterPro" id="IPR003958">
    <property type="entry name" value="CBFA_NFYB_domain"/>
</dbReference>
<dbReference type="InterPro" id="IPR009072">
    <property type="entry name" value="Histone-fold"/>
</dbReference>
<keyword evidence="4" id="KW-0010">Activator</keyword>
<dbReference type="GO" id="GO:0016602">
    <property type="term" value="C:CCAAT-binding factor complex"/>
    <property type="evidence" value="ECO:0007669"/>
    <property type="project" value="InterPro"/>
</dbReference>
<dbReference type="PRINTS" id="PR00615">
    <property type="entry name" value="CCAATSUBUNTA"/>
</dbReference>
<evidence type="ECO:0000256" key="5">
    <source>
        <dbReference type="ARBA" id="ARBA00023163"/>
    </source>
</evidence>
<dbReference type="PROSITE" id="PS00685">
    <property type="entry name" value="NFYB_HAP3"/>
    <property type="match status" value="1"/>
</dbReference>
<proteinExistence type="inferred from homology"/>
<keyword evidence="9" id="KW-1185">Reference proteome</keyword>
<protein>
    <submittedName>
        <fullName evidence="8">Nuclear transcription factor Y subunit B-8 isoform A</fullName>
    </submittedName>
</protein>
<evidence type="ECO:0000259" key="7">
    <source>
        <dbReference type="Pfam" id="PF00808"/>
    </source>
</evidence>
<dbReference type="GO" id="GO:0046982">
    <property type="term" value="F:protein heterodimerization activity"/>
    <property type="evidence" value="ECO:0007669"/>
    <property type="project" value="InterPro"/>
</dbReference>
<feature type="region of interest" description="Disordered" evidence="6">
    <location>
        <begin position="134"/>
        <end position="155"/>
    </location>
</feature>
<keyword evidence="5" id="KW-0804">Transcription</keyword>
<dbReference type="EMBL" id="QZWG01000010">
    <property type="protein sequence ID" value="RZB88042.1"/>
    <property type="molecule type" value="Genomic_DNA"/>
</dbReference>
<evidence type="ECO:0000313" key="9">
    <source>
        <dbReference type="Proteomes" id="UP000289340"/>
    </source>
</evidence>
<dbReference type="PANTHER" id="PTHR11064:SF141">
    <property type="entry name" value="NUCLEAR TRANSCRIPTION FACTOR Y SUBUNIT B-1"/>
    <property type="match status" value="1"/>
</dbReference>
<dbReference type="SUPFAM" id="SSF47113">
    <property type="entry name" value="Histone-fold"/>
    <property type="match status" value="1"/>
</dbReference>
<keyword evidence="3" id="KW-0238">DNA-binding</keyword>
<dbReference type="InterPro" id="IPR027113">
    <property type="entry name" value="Transc_fact_NFYB/HAP3"/>
</dbReference>
<sequence>MLSKNSGVSSLLSVLLSGFWSRSNQSSLAPNTKSHPFPFLLLTLFVTGNNFYPLLLNLGSIHVNFFYTSPSTFHRQLILPLNFFHFPLISHNTCFFYKHHHQQQTKVHWWLVCEKSEIFCIVICRVCEMSDAPASPSHESGGEQSPRGSLSGAAREQDRYLPIANISRIMKKALPPNGKIAKDAKDTMQECVSEFISFITSEASEKCQKEKRKTINGDDLLWAMATLGFEDYIEPLKVYLARYREAEGDTKGSARSGDGSARPDQVGLAGQNAQLVHQGSLNYIGLQVQPQHLVMPSMQGHE</sequence>
<dbReference type="PANTHER" id="PTHR11064">
    <property type="entry name" value="CCAAT-BINDING TRANSCRIPTION FACTOR-RELATED"/>
    <property type="match status" value="1"/>
</dbReference>
<comment type="caution">
    <text evidence="8">The sequence shown here is derived from an EMBL/GenBank/DDBJ whole genome shotgun (WGS) entry which is preliminary data.</text>
</comment>
<evidence type="ECO:0000256" key="3">
    <source>
        <dbReference type="ARBA" id="ARBA00023125"/>
    </source>
</evidence>
<dbReference type="GO" id="GO:0000978">
    <property type="term" value="F:RNA polymerase II cis-regulatory region sequence-specific DNA binding"/>
    <property type="evidence" value="ECO:0007669"/>
    <property type="project" value="TreeGrafter"/>
</dbReference>
<feature type="domain" description="Transcription factor CBF/NF-Y/archaeal histone" evidence="7">
    <location>
        <begin position="160"/>
        <end position="224"/>
    </location>
</feature>
<evidence type="ECO:0000256" key="1">
    <source>
        <dbReference type="ARBA" id="ARBA00009053"/>
    </source>
</evidence>
<dbReference type="Gene3D" id="1.10.20.10">
    <property type="entry name" value="Histone, subunit A"/>
    <property type="match status" value="1"/>
</dbReference>
<reference evidence="8 9" key="1">
    <citation type="submission" date="2018-09" db="EMBL/GenBank/DDBJ databases">
        <title>A high-quality reference genome of wild soybean provides a powerful tool to mine soybean genomes.</title>
        <authorList>
            <person name="Xie M."/>
            <person name="Chung C.Y.L."/>
            <person name="Li M.-W."/>
            <person name="Wong F.-L."/>
            <person name="Chan T.-F."/>
            <person name="Lam H.-M."/>
        </authorList>
    </citation>
    <scope>NUCLEOTIDE SEQUENCE [LARGE SCALE GENOMIC DNA]</scope>
    <source>
        <strain evidence="9">cv. W05</strain>
        <tissue evidence="8">Hypocotyl of etiolated seedlings</tissue>
    </source>
</reference>
<name>A0A445IPR0_GLYSO</name>
<dbReference type="InterPro" id="IPR003956">
    <property type="entry name" value="Transcrpt_fac_NFYB/HAP3_CS"/>
</dbReference>
<gene>
    <name evidence="8" type="ORF">D0Y65_027518</name>
</gene>